<dbReference type="SUPFAM" id="SSF54211">
    <property type="entry name" value="Ribosomal protein S5 domain 2-like"/>
    <property type="match status" value="1"/>
</dbReference>
<proteinExistence type="predicted"/>
<dbReference type="InterPro" id="IPR020568">
    <property type="entry name" value="Ribosomal_Su5_D2-typ_SF"/>
</dbReference>
<dbReference type="PROSITE" id="PS50106">
    <property type="entry name" value="PDZ"/>
    <property type="match status" value="1"/>
</dbReference>
<accession>A0A4R6V6K1</accession>
<keyword evidence="3" id="KW-1185">Reference proteome</keyword>
<dbReference type="InterPro" id="IPR001478">
    <property type="entry name" value="PDZ"/>
</dbReference>
<gene>
    <name evidence="2" type="ORF">EV190_10122</name>
</gene>
<dbReference type="EMBL" id="SNYN01000001">
    <property type="protein sequence ID" value="TDQ54706.1"/>
    <property type="molecule type" value="Genomic_DNA"/>
</dbReference>
<evidence type="ECO:0000313" key="3">
    <source>
        <dbReference type="Proteomes" id="UP000295281"/>
    </source>
</evidence>
<evidence type="ECO:0000259" key="1">
    <source>
        <dbReference type="PROSITE" id="PS50106"/>
    </source>
</evidence>
<dbReference type="InterPro" id="IPR008269">
    <property type="entry name" value="Lon_proteolytic"/>
</dbReference>
<comment type="caution">
    <text evidence="2">The sequence shown here is derived from an EMBL/GenBank/DDBJ whole genome shotgun (WGS) entry which is preliminary data.</text>
</comment>
<dbReference type="OrthoDB" id="2356897at2"/>
<dbReference type="InterPro" id="IPR014721">
    <property type="entry name" value="Ribsml_uS5_D2-typ_fold_subgr"/>
</dbReference>
<dbReference type="Pfam" id="PF13180">
    <property type="entry name" value="PDZ_2"/>
    <property type="match status" value="1"/>
</dbReference>
<dbReference type="GO" id="GO:0004252">
    <property type="term" value="F:serine-type endopeptidase activity"/>
    <property type="evidence" value="ECO:0007669"/>
    <property type="project" value="InterPro"/>
</dbReference>
<dbReference type="Gene3D" id="2.30.42.10">
    <property type="match status" value="1"/>
</dbReference>
<evidence type="ECO:0000313" key="2">
    <source>
        <dbReference type="EMBL" id="TDQ54706.1"/>
    </source>
</evidence>
<dbReference type="SUPFAM" id="SSF50156">
    <property type="entry name" value="PDZ domain-like"/>
    <property type="match status" value="1"/>
</dbReference>
<dbReference type="RefSeq" id="WP_133739347.1">
    <property type="nucleotide sequence ID" value="NZ_SNYN01000001.1"/>
</dbReference>
<reference evidence="2 3" key="1">
    <citation type="submission" date="2019-03" db="EMBL/GenBank/DDBJ databases">
        <title>Genomic Encyclopedia of Type Strains, Phase IV (KMG-IV): sequencing the most valuable type-strain genomes for metagenomic binning, comparative biology and taxonomic classification.</title>
        <authorList>
            <person name="Goeker M."/>
        </authorList>
    </citation>
    <scope>NUCLEOTIDE SEQUENCE [LARGE SCALE GENOMIC DNA]</scope>
    <source>
        <strain evidence="2 3">DSM 46770</strain>
    </source>
</reference>
<feature type="domain" description="PDZ" evidence="1">
    <location>
        <begin position="116"/>
        <end position="198"/>
    </location>
</feature>
<dbReference type="GO" id="GO:0006508">
    <property type="term" value="P:proteolysis"/>
    <property type="evidence" value="ECO:0007669"/>
    <property type="project" value="InterPro"/>
</dbReference>
<name>A0A4R6V6K1_9ACTN</name>
<dbReference type="Pfam" id="PF05362">
    <property type="entry name" value="Lon_C"/>
    <property type="match status" value="1"/>
</dbReference>
<dbReference type="Proteomes" id="UP000295281">
    <property type="component" value="Unassembled WGS sequence"/>
</dbReference>
<organism evidence="2 3">
    <name type="scientific">Actinorugispora endophytica</name>
    <dbReference type="NCBI Taxonomy" id="1605990"/>
    <lineage>
        <taxon>Bacteria</taxon>
        <taxon>Bacillati</taxon>
        <taxon>Actinomycetota</taxon>
        <taxon>Actinomycetes</taxon>
        <taxon>Streptosporangiales</taxon>
        <taxon>Nocardiopsidaceae</taxon>
        <taxon>Actinorugispora</taxon>
    </lineage>
</organism>
<dbReference type="GO" id="GO:0004176">
    <property type="term" value="F:ATP-dependent peptidase activity"/>
    <property type="evidence" value="ECO:0007669"/>
    <property type="project" value="InterPro"/>
</dbReference>
<dbReference type="AlphaFoldDB" id="A0A4R6V6K1"/>
<sequence length="348" mass="36738">MFRRAMTLVVSAVLLVGFAVGGMFLRVPYLVASPGLALNTLDEFDGEEVIRIEGRESYEHDGGLSMVTVQYAGGPNSRVDLFTALSAWLSPSQAVLPEEAIFPPDRSPEEISQAQALQMDDSQNAAVAAALNELGVEYETTPIVAGVSEDFPAEGVLELEDVILEVDGDPVADKSEAVAAVREREPGDPVRITYERGGEEREAEIDTVESEEGDPLIGVMIGDDMTFPFEVDISVGEIGGPSAGMMFALGVMDRLSSEGLTGGHHVAGSGTIDVEGNVGGVSGVQQKMVSAKREGAEYFLVAADSCDQTFESAVTGEIEVFKVATLTDAVTALDAVRTGDGLEDLPRC</sequence>
<protein>
    <submittedName>
        <fullName evidence="2">PDZ domain-containing protein</fullName>
    </submittedName>
</protein>
<dbReference type="SMART" id="SM00228">
    <property type="entry name" value="PDZ"/>
    <property type="match status" value="1"/>
</dbReference>
<dbReference type="InterPro" id="IPR036034">
    <property type="entry name" value="PDZ_sf"/>
</dbReference>
<dbReference type="Gene3D" id="3.30.230.10">
    <property type="match status" value="1"/>
</dbReference>